<evidence type="ECO:0000256" key="5">
    <source>
        <dbReference type="ARBA" id="ARBA00023002"/>
    </source>
</evidence>
<evidence type="ECO:0000256" key="3">
    <source>
        <dbReference type="ARBA" id="ARBA00022723"/>
    </source>
</evidence>
<comment type="cofactor">
    <cofactor evidence="1">
        <name>Zn(2+)</name>
        <dbReference type="ChEBI" id="CHEBI:29105"/>
    </cofactor>
</comment>
<keyword evidence="5" id="KW-0560">Oxidoreductase</keyword>
<reference evidence="7" key="1">
    <citation type="submission" date="2022-12" db="EMBL/GenBank/DDBJ databases">
        <title>Reference genome sequencing for broad-spectrum identification of bacterial and archaeal isolates by mass spectrometry.</title>
        <authorList>
            <person name="Sekiguchi Y."/>
            <person name="Tourlousse D.M."/>
        </authorList>
    </citation>
    <scope>NUCLEOTIDE SEQUENCE</scope>
    <source>
        <strain evidence="7">ASRB1</strain>
    </source>
</reference>
<dbReference type="GO" id="GO:0008270">
    <property type="term" value="F:zinc ion binding"/>
    <property type="evidence" value="ECO:0007669"/>
    <property type="project" value="InterPro"/>
</dbReference>
<dbReference type="InterPro" id="IPR013154">
    <property type="entry name" value="ADH-like_N"/>
</dbReference>
<name>A0A9W6FTL1_9BACT</name>
<accession>A0A9W6FTL1</accession>
<dbReference type="RefSeq" id="WP_281793452.1">
    <property type="nucleotide sequence ID" value="NZ_BSDR01000001.1"/>
</dbReference>
<dbReference type="Pfam" id="PF08240">
    <property type="entry name" value="ADH_N"/>
    <property type="match status" value="1"/>
</dbReference>
<dbReference type="InterPro" id="IPR002328">
    <property type="entry name" value="ADH_Zn_CS"/>
</dbReference>
<dbReference type="PANTHER" id="PTHR43350">
    <property type="entry name" value="NAD-DEPENDENT ALCOHOL DEHYDROGENASE"/>
    <property type="match status" value="1"/>
</dbReference>
<evidence type="ECO:0000313" key="7">
    <source>
        <dbReference type="EMBL" id="GLI34190.1"/>
    </source>
</evidence>
<evidence type="ECO:0000256" key="2">
    <source>
        <dbReference type="ARBA" id="ARBA00008072"/>
    </source>
</evidence>
<dbReference type="InterPro" id="IPR011032">
    <property type="entry name" value="GroES-like_sf"/>
</dbReference>
<evidence type="ECO:0000256" key="4">
    <source>
        <dbReference type="ARBA" id="ARBA00022833"/>
    </source>
</evidence>
<comment type="similarity">
    <text evidence="2">Belongs to the zinc-containing alcohol dehydrogenase family.</text>
</comment>
<feature type="domain" description="Alcohol dehydrogenase-like N-terminal" evidence="6">
    <location>
        <begin position="30"/>
        <end position="99"/>
    </location>
</feature>
<dbReference type="Proteomes" id="UP001144372">
    <property type="component" value="Unassembled WGS sequence"/>
</dbReference>
<evidence type="ECO:0000259" key="6">
    <source>
        <dbReference type="Pfam" id="PF08240"/>
    </source>
</evidence>
<comment type="caution">
    <text evidence="7">The sequence shown here is derived from an EMBL/GenBank/DDBJ whole genome shotgun (WGS) entry which is preliminary data.</text>
</comment>
<dbReference type="PANTHER" id="PTHR43350:SF2">
    <property type="entry name" value="GROES-LIKE ZINC-BINDING ALCOHOL DEHYDROGENASE FAMILY PROTEIN"/>
    <property type="match status" value="1"/>
</dbReference>
<sequence length="111" mass="12091">MAKVRTRAAVVHEPGGLFIFEDVEIDTPRPDEVVVRIVACGVCHTDIAARDGFFSMRFPTVFGHEGAGIVETVGTDVTRVRAGDRVVLSFSSCGKCGNWQRWPSGSLRGIR</sequence>
<dbReference type="AlphaFoldDB" id="A0A9W6FTL1"/>
<evidence type="ECO:0000313" key="8">
    <source>
        <dbReference type="Proteomes" id="UP001144372"/>
    </source>
</evidence>
<dbReference type="SUPFAM" id="SSF50129">
    <property type="entry name" value="GroES-like"/>
    <property type="match status" value="1"/>
</dbReference>
<dbReference type="PROSITE" id="PS00059">
    <property type="entry name" value="ADH_ZINC"/>
    <property type="match status" value="1"/>
</dbReference>
<dbReference type="EMBL" id="BSDR01000001">
    <property type="protein sequence ID" value="GLI34190.1"/>
    <property type="molecule type" value="Genomic_DNA"/>
</dbReference>
<gene>
    <name evidence="7" type="ORF">DAMNIGENAA_16230</name>
</gene>
<proteinExistence type="inferred from homology"/>
<dbReference type="GO" id="GO:0016491">
    <property type="term" value="F:oxidoreductase activity"/>
    <property type="evidence" value="ECO:0007669"/>
    <property type="project" value="UniProtKB-KW"/>
</dbReference>
<evidence type="ECO:0000256" key="1">
    <source>
        <dbReference type="ARBA" id="ARBA00001947"/>
    </source>
</evidence>
<protein>
    <recommendedName>
        <fullName evidence="6">Alcohol dehydrogenase-like N-terminal domain-containing protein</fullName>
    </recommendedName>
</protein>
<organism evidence="7 8">
    <name type="scientific">Desulforhabdus amnigena</name>
    <dbReference type="NCBI Taxonomy" id="40218"/>
    <lineage>
        <taxon>Bacteria</taxon>
        <taxon>Pseudomonadati</taxon>
        <taxon>Thermodesulfobacteriota</taxon>
        <taxon>Syntrophobacteria</taxon>
        <taxon>Syntrophobacterales</taxon>
        <taxon>Syntrophobacteraceae</taxon>
        <taxon>Desulforhabdus</taxon>
    </lineage>
</organism>
<keyword evidence="3" id="KW-0479">Metal-binding</keyword>
<keyword evidence="4" id="KW-0862">Zinc</keyword>
<dbReference type="Gene3D" id="3.90.180.10">
    <property type="entry name" value="Medium-chain alcohol dehydrogenases, catalytic domain"/>
    <property type="match status" value="1"/>
</dbReference>
<keyword evidence="8" id="KW-1185">Reference proteome</keyword>